<evidence type="ECO:0000313" key="1">
    <source>
        <dbReference type="EMBL" id="KAI3770575.1"/>
    </source>
</evidence>
<organism evidence="1 2">
    <name type="scientific">Arctium lappa</name>
    <name type="common">Greater burdock</name>
    <name type="synonym">Lappa major</name>
    <dbReference type="NCBI Taxonomy" id="4217"/>
    <lineage>
        <taxon>Eukaryota</taxon>
        <taxon>Viridiplantae</taxon>
        <taxon>Streptophyta</taxon>
        <taxon>Embryophyta</taxon>
        <taxon>Tracheophyta</taxon>
        <taxon>Spermatophyta</taxon>
        <taxon>Magnoliopsida</taxon>
        <taxon>eudicotyledons</taxon>
        <taxon>Gunneridae</taxon>
        <taxon>Pentapetalae</taxon>
        <taxon>asterids</taxon>
        <taxon>campanulids</taxon>
        <taxon>Asterales</taxon>
        <taxon>Asteraceae</taxon>
        <taxon>Carduoideae</taxon>
        <taxon>Cardueae</taxon>
        <taxon>Arctiinae</taxon>
        <taxon>Arctium</taxon>
    </lineage>
</organism>
<name>A0ACB9FID0_ARCLA</name>
<comment type="caution">
    <text evidence="1">The sequence shown here is derived from an EMBL/GenBank/DDBJ whole genome shotgun (WGS) entry which is preliminary data.</text>
</comment>
<dbReference type="EMBL" id="CM042047">
    <property type="protein sequence ID" value="KAI3770575.1"/>
    <property type="molecule type" value="Genomic_DNA"/>
</dbReference>
<protein>
    <submittedName>
        <fullName evidence="1">Uncharacterized protein</fullName>
    </submittedName>
</protein>
<reference evidence="1 2" key="2">
    <citation type="journal article" date="2022" name="Mol. Ecol. Resour.">
        <title>The genomes of chicory, endive, great burdock and yacon provide insights into Asteraceae paleo-polyploidization history and plant inulin production.</title>
        <authorList>
            <person name="Fan W."/>
            <person name="Wang S."/>
            <person name="Wang H."/>
            <person name="Wang A."/>
            <person name="Jiang F."/>
            <person name="Liu H."/>
            <person name="Zhao H."/>
            <person name="Xu D."/>
            <person name="Zhang Y."/>
        </authorList>
    </citation>
    <scope>NUCLEOTIDE SEQUENCE [LARGE SCALE GENOMIC DNA]</scope>
    <source>
        <strain evidence="2">cv. Niubang</strain>
    </source>
</reference>
<evidence type="ECO:0000313" key="2">
    <source>
        <dbReference type="Proteomes" id="UP001055879"/>
    </source>
</evidence>
<dbReference type="Proteomes" id="UP001055879">
    <property type="component" value="Linkage Group LG01"/>
</dbReference>
<gene>
    <name evidence="1" type="ORF">L6452_01713</name>
</gene>
<proteinExistence type="predicted"/>
<reference evidence="2" key="1">
    <citation type="journal article" date="2022" name="Mol. Ecol. Resour.">
        <title>The genomes of chicory, endive, great burdock and yacon provide insights into Asteraceae palaeo-polyploidization history and plant inulin production.</title>
        <authorList>
            <person name="Fan W."/>
            <person name="Wang S."/>
            <person name="Wang H."/>
            <person name="Wang A."/>
            <person name="Jiang F."/>
            <person name="Liu H."/>
            <person name="Zhao H."/>
            <person name="Xu D."/>
            <person name="Zhang Y."/>
        </authorList>
    </citation>
    <scope>NUCLEOTIDE SEQUENCE [LARGE SCALE GENOMIC DNA]</scope>
    <source>
        <strain evidence="2">cv. Niubang</strain>
    </source>
</reference>
<sequence>MECRCRLEGKVVVPTGVKKVEVCVVAEGEVEVMRETVEMVVRRKRGRCFEGLEEIPEQCRLIVKGREPVYAMSC</sequence>
<keyword evidence="2" id="KW-1185">Reference proteome</keyword>
<accession>A0ACB9FID0</accession>